<evidence type="ECO:0000313" key="4">
    <source>
        <dbReference type="EMBL" id="GAA1231592.1"/>
    </source>
</evidence>
<dbReference type="Proteomes" id="UP001500653">
    <property type="component" value="Unassembled WGS sequence"/>
</dbReference>
<evidence type="ECO:0000256" key="1">
    <source>
        <dbReference type="SAM" id="MobiDB-lite"/>
    </source>
</evidence>
<evidence type="ECO:0000259" key="3">
    <source>
        <dbReference type="Pfam" id="PF14028"/>
    </source>
</evidence>
<keyword evidence="5" id="KW-1185">Reference proteome</keyword>
<dbReference type="NCBIfam" id="TIGR03891">
    <property type="entry name" value="thiopep_ocin"/>
    <property type="match status" value="1"/>
</dbReference>
<gene>
    <name evidence="4" type="ORF">GCM10009676_13260</name>
</gene>
<reference evidence="4 5" key="1">
    <citation type="journal article" date="2019" name="Int. J. Syst. Evol. Microbiol.">
        <title>The Global Catalogue of Microorganisms (GCM) 10K type strain sequencing project: providing services to taxonomists for standard genome sequencing and annotation.</title>
        <authorList>
            <consortium name="The Broad Institute Genomics Platform"/>
            <consortium name="The Broad Institute Genome Sequencing Center for Infectious Disease"/>
            <person name="Wu L."/>
            <person name="Ma J."/>
        </authorList>
    </citation>
    <scope>NUCLEOTIDE SEQUENCE [LARGE SCALE GENOMIC DNA]</scope>
    <source>
        <strain evidence="4 5">JCM 13023</strain>
    </source>
</reference>
<accession>A0ABN1W4Y2</accession>
<evidence type="ECO:0000259" key="2">
    <source>
        <dbReference type="Pfam" id="PF04738"/>
    </source>
</evidence>
<proteinExistence type="predicted"/>
<evidence type="ECO:0000313" key="5">
    <source>
        <dbReference type="Proteomes" id="UP001500653"/>
    </source>
</evidence>
<dbReference type="EMBL" id="BAAALN010000005">
    <property type="protein sequence ID" value="GAA1231592.1"/>
    <property type="molecule type" value="Genomic_DNA"/>
</dbReference>
<feature type="domain" description="Thiopeptide-type bacteriocin biosynthesis" evidence="3">
    <location>
        <begin position="780"/>
        <end position="1053"/>
    </location>
</feature>
<protein>
    <submittedName>
        <fullName evidence="4">Lantibiotic dehydratase</fullName>
    </submittedName>
</protein>
<sequence>MTDRSSAEGLFRAWDFYLWRAPVGADRPGLHGDVPCVRDTGAHHEIVKRASGDARLMEAITVASPSLAEFVRRIAAEGTDTAKPSRLRRAAFAVLRYDLRMRSRPTPFGLFAGIACGDFATAPDPTELPYVAVPAAPTTRTQVDMQWLLAALRPVEERAGDLPGLRVQAHPAARVRGDRLVLDCASTFGQAPSSTSRASVSVRYTEPVRRALELAERPVALGVLTEALTERFGAAVLPRVRGLLDSLVAQEILLTELRPPLDGDDPLAHVMRVLDGAAISLPEQPAALLDALRGLEARIATYDRASAGTGVAELAEAASAAREVSEHPTPLHVDTCLTAGTVLPRAVAEEVERGVELMWRMSTPKLGLYSLRDYHLRFLERYGTDRLVPLLDLIDGDTGLGPPPGYSWPNSEMPEDTAEAEPDRDRSRTLHLLLATALRESKREVELDDDTVNALCRGAPTVADLPNSCEVTVHVTGVSSRAVAEGEFLVTLSPSPGSHQAGSTFTRFARALGGYQDRLVGAATAVPTHVVGARRADIAFLPRSGKAANLAHTAPSTGTRIGVGLFPSPHADEVTLSDIAVAATLERLCAVHVPSGREVTPILANMVSTTAQAPNAARLLWEIGLEGQRLWEPWKWGTLADSPFVPRVRYGRFVLAPAVWRLDELRDSLDSPEWTTAVAVWRDRWTVPRRVLAVSNDQRVELDLDEPWHVELLREELRKAPGLVAHEIPGSAHVDDGDVPVGSSAEFVVPLQRREAVPRRSVTPAHREERAAVHGLGGRWLYLKLYGTASGQNELLRTRLGELVDTARARGAERWFFLRYTDPDGHHLRLRLTADTAVLWQDIVPALGPVLERWQHEGLLRTHRVDEYDPEFERYGGAELAPWVEELFHADSMAAVDLLTLAADPECPYDIDTMAAMSVSFLAHTFGTPAVPHSGDDVGRVQDPAEVWMSRTGTRRELPERFRRDPAYWAELIDPLGGSPRLRGDVFGDKILAALRGRDEAVAVTRRAMDVFRADGACRSDEGRFVGSLMHMTCNRLLGGDSERERDVVALARGCVQDAARRRRHRG</sequence>
<dbReference type="Pfam" id="PF14028">
    <property type="entry name" value="Lant_dehydr_C"/>
    <property type="match status" value="1"/>
</dbReference>
<feature type="domain" description="Lantibiotic dehydratase N-terminal" evidence="2">
    <location>
        <begin position="53"/>
        <end position="713"/>
    </location>
</feature>
<dbReference type="InterPro" id="IPR023809">
    <property type="entry name" value="Thiopep_bacteriocin_synth_dom"/>
</dbReference>
<feature type="region of interest" description="Disordered" evidence="1">
    <location>
        <begin position="401"/>
        <end position="426"/>
    </location>
</feature>
<dbReference type="InterPro" id="IPR006827">
    <property type="entry name" value="Lant_deHydtase_N"/>
</dbReference>
<organism evidence="4 5">
    <name type="scientific">Prauserella halophila</name>
    <dbReference type="NCBI Taxonomy" id="185641"/>
    <lineage>
        <taxon>Bacteria</taxon>
        <taxon>Bacillati</taxon>
        <taxon>Actinomycetota</taxon>
        <taxon>Actinomycetes</taxon>
        <taxon>Pseudonocardiales</taxon>
        <taxon>Pseudonocardiaceae</taxon>
        <taxon>Prauserella</taxon>
    </lineage>
</organism>
<dbReference type="RefSeq" id="WP_253863877.1">
    <property type="nucleotide sequence ID" value="NZ_BAAALN010000005.1"/>
</dbReference>
<name>A0ABN1W4Y2_9PSEU</name>
<dbReference type="Pfam" id="PF04738">
    <property type="entry name" value="Lant_dehydr_N"/>
    <property type="match status" value="1"/>
</dbReference>
<comment type="caution">
    <text evidence="4">The sequence shown here is derived from an EMBL/GenBank/DDBJ whole genome shotgun (WGS) entry which is preliminary data.</text>
</comment>